<dbReference type="InterPro" id="IPR036188">
    <property type="entry name" value="FAD/NAD-bd_sf"/>
</dbReference>
<dbReference type="Gene3D" id="3.30.9.10">
    <property type="entry name" value="D-Amino Acid Oxidase, subunit A, domain 2"/>
    <property type="match status" value="1"/>
</dbReference>
<organism evidence="3">
    <name type="scientific">freshwater metagenome</name>
    <dbReference type="NCBI Taxonomy" id="449393"/>
    <lineage>
        <taxon>unclassified sequences</taxon>
        <taxon>metagenomes</taxon>
        <taxon>ecological metagenomes</taxon>
    </lineage>
</organism>
<dbReference type="GO" id="GO:0016491">
    <property type="term" value="F:oxidoreductase activity"/>
    <property type="evidence" value="ECO:0007669"/>
    <property type="project" value="UniProtKB-KW"/>
</dbReference>
<dbReference type="SUPFAM" id="SSF51905">
    <property type="entry name" value="FAD/NAD(P)-binding domain"/>
    <property type="match status" value="1"/>
</dbReference>
<gene>
    <name evidence="3" type="ORF">UFOPK3376_03299</name>
</gene>
<evidence type="ECO:0000259" key="2">
    <source>
        <dbReference type="Pfam" id="PF01266"/>
    </source>
</evidence>
<sequence>MTKSVVIVGGGLIGLATALLLNERGAEVTVVDHAKLGGGAARGNAGFMCTTLLEPLAAPGAFKSALTSLNDPTRALRMHARAIPGMLGWGMHFARSCTNERYNAGRVSLAKLNQRGPEALALLGTLGATVALDGQLVVPFHDPAVAADYLARLTPMADFGVTLPTGLLDGNELRKIVPALTDHITSGYVVPNDRSIDPRVFVDSIIEALRARGVTLIEDAPVISVGHANRRVNSITTAKGTLTFDEIMLSAGAGMRPLGRLFGLRVPIVPGQGYNVGLPVNAGLQNPVIFEEAHAVATPFADRIRLGGTMEFDGDHPRFDQRRVDAILASLRKYLNLEWDGSFDTWSGSRPMSADGLPMMGRPRDFENLILATGHGMFGLSLTPASALALSELIIDGTSSVNLGDFNPDRFRLRK</sequence>
<dbReference type="EMBL" id="CAFBLP010000167">
    <property type="protein sequence ID" value="CAB4898711.1"/>
    <property type="molecule type" value="Genomic_DNA"/>
</dbReference>
<feature type="domain" description="FAD dependent oxidoreductase" evidence="2">
    <location>
        <begin position="5"/>
        <end position="393"/>
    </location>
</feature>
<dbReference type="PANTHER" id="PTHR13847">
    <property type="entry name" value="SARCOSINE DEHYDROGENASE-RELATED"/>
    <property type="match status" value="1"/>
</dbReference>
<evidence type="ECO:0000313" key="3">
    <source>
        <dbReference type="EMBL" id="CAB4898711.1"/>
    </source>
</evidence>
<name>A0A6J7FTG5_9ZZZZ</name>
<dbReference type="Pfam" id="PF01266">
    <property type="entry name" value="DAO"/>
    <property type="match status" value="1"/>
</dbReference>
<proteinExistence type="predicted"/>
<evidence type="ECO:0000256" key="1">
    <source>
        <dbReference type="ARBA" id="ARBA00023002"/>
    </source>
</evidence>
<dbReference type="GO" id="GO:0005737">
    <property type="term" value="C:cytoplasm"/>
    <property type="evidence" value="ECO:0007669"/>
    <property type="project" value="TreeGrafter"/>
</dbReference>
<dbReference type="AlphaFoldDB" id="A0A6J7FTG5"/>
<protein>
    <submittedName>
        <fullName evidence="3">Unannotated protein</fullName>
    </submittedName>
</protein>
<keyword evidence="1" id="KW-0560">Oxidoreductase</keyword>
<dbReference type="Gene3D" id="3.50.50.60">
    <property type="entry name" value="FAD/NAD(P)-binding domain"/>
    <property type="match status" value="2"/>
</dbReference>
<reference evidence="3" key="1">
    <citation type="submission" date="2020-05" db="EMBL/GenBank/DDBJ databases">
        <authorList>
            <person name="Chiriac C."/>
            <person name="Salcher M."/>
            <person name="Ghai R."/>
            <person name="Kavagutti S V."/>
        </authorList>
    </citation>
    <scope>NUCLEOTIDE SEQUENCE</scope>
</reference>
<dbReference type="InterPro" id="IPR006076">
    <property type="entry name" value="FAD-dep_OxRdtase"/>
</dbReference>
<dbReference type="SUPFAM" id="SSF54373">
    <property type="entry name" value="FAD-linked reductases, C-terminal domain"/>
    <property type="match status" value="1"/>
</dbReference>
<accession>A0A6J7FTG5</accession>
<dbReference type="PANTHER" id="PTHR13847:SF289">
    <property type="entry name" value="GLYCINE OXIDASE"/>
    <property type="match status" value="1"/>
</dbReference>